<protein>
    <submittedName>
        <fullName evidence="3">Insecticidal toxin complex protein TcaA</fullName>
    </submittedName>
</protein>
<keyword evidence="1" id="KW-0843">Virulence</keyword>
<dbReference type="Proteomes" id="UP000239550">
    <property type="component" value="Unassembled WGS sequence"/>
</dbReference>
<keyword evidence="4" id="KW-1185">Reference proteome</keyword>
<comment type="caution">
    <text evidence="3">The sequence shown here is derived from an EMBL/GenBank/DDBJ whole genome shotgun (WGS) entry which is preliminary data.</text>
</comment>
<evidence type="ECO:0000256" key="2">
    <source>
        <dbReference type="SAM" id="Coils"/>
    </source>
</evidence>
<reference evidence="3 4" key="1">
    <citation type="submission" date="2018-02" db="EMBL/GenBank/DDBJ databases">
        <title>Five New Genomes of Indian Photorhabdus Isolates TSA.</title>
        <authorList>
            <person name="Dubay B."/>
            <person name="Somvanshi V.S."/>
        </authorList>
    </citation>
    <scope>NUCLEOTIDE SEQUENCE [LARGE SCALE GENOMIC DNA]</scope>
    <source>
        <strain evidence="3 4">H1</strain>
    </source>
</reference>
<accession>A0A2S8PW19</accession>
<dbReference type="Pfam" id="PF03538">
    <property type="entry name" value="VRP1"/>
    <property type="match status" value="1"/>
</dbReference>
<dbReference type="RefSeq" id="WP_105396585.1">
    <property type="nucleotide sequence ID" value="NZ_CAWNTA010000134.1"/>
</dbReference>
<proteinExistence type="predicted"/>
<name>A0A2S8PW19_9GAMM</name>
<gene>
    <name evidence="3" type="ORF">C6H66_20715</name>
</gene>
<evidence type="ECO:0000313" key="4">
    <source>
        <dbReference type="Proteomes" id="UP000239550"/>
    </source>
</evidence>
<evidence type="ECO:0000313" key="3">
    <source>
        <dbReference type="EMBL" id="PQQ23109.1"/>
    </source>
</evidence>
<feature type="coiled-coil region" evidence="2">
    <location>
        <begin position="48"/>
        <end position="75"/>
    </location>
</feature>
<organism evidence="3 4">
    <name type="scientific">Photorhabdus hindustanensis</name>
    <dbReference type="NCBI Taxonomy" id="2918802"/>
    <lineage>
        <taxon>Bacteria</taxon>
        <taxon>Pseudomonadati</taxon>
        <taxon>Pseudomonadota</taxon>
        <taxon>Gammaproteobacteria</taxon>
        <taxon>Enterobacterales</taxon>
        <taxon>Morganellaceae</taxon>
        <taxon>Photorhabdus</taxon>
    </lineage>
</organism>
<evidence type="ECO:0000256" key="1">
    <source>
        <dbReference type="ARBA" id="ARBA00023026"/>
    </source>
</evidence>
<dbReference type="AlphaFoldDB" id="A0A2S8PW19"/>
<sequence>MVTVMQNKISFLSSTSEQPLLDAGYQNVFDIASISRATFVQSVPTLSVKEAHTVYRQARQRAENLKSLYRAWQLRQEPVIKGLAKLNAQSNVSVLKDALVENIGGDGDFSDLMNRASQYADAASIQSLFSPGRYAAALYRVAKDLHKSDSSLHIDNRRADLKDLILSETTMNKEVTSLDILLDVLQKGGKDITELSGAFFPMTLPYDDHLSQIDSALSAQARTLNGVWNTLTDTTAQAVSEQADNTNTRKLFAAQDGNQDTFFAGNTFYFKAVGFSGQPMVYLSQYTSGNGIVGAQLIAGNPDQAAAAIVAPLKLTWSMAKQCYYLGVPDGTEMADNTNHVLNGCFLRGNSSTNPDQDGIFAQVANKSGSTQPLENFHLPVTLERGQDKDKYYLKTDKGYIAVDSSGQSNWKNALIINGTKDTGLLLTFCSDSSGTPTNPDDVIPPAINDIPSPPARETLSLTPVSYQLMTNPAPTEDDITNHYGLGGNSLQNTASSASTLTSALNSIDTFCEKTRLSFNQLMDLTAQQSYSQSSIDAKAASRYVRFGETTPTRVNVYGAAYLNSTPADATDGQYLWIQTDGKSLNFTDDTVVALAGRAEKLVRLSSQTGLSFEELDWLIANASRSVPDHHDKIVLDKPVLEALAEYVSLKQRYGLDANTFATFISAVNPYTPDQTPSFYETAFRSADGNHVIALGTEVKYAENEQDELAAICCKALGVTSDEFFRIGRYCFGNAGSFTLDEYTASQLYRFGAIPRLFGLTFAQAEILWRLMEGGKDILLQQLGQAKSLQPLAILRRTEQVLDWMSSVNLSLTYLQGMVSTQWSATATAEMFNFLENVCDSVNSQAATKETMDSALQQKVLRALSAGFGIKSNVMGIVTFWLEKITIGSDNPFTLANYWHDIQTLFSHDNATLDSLQTDTSLVIATQQLSQLVLIVKWLSLTEQDLQLLTTYPERLLNGITNVPVPNPELLLTLSRFKQWQTQVTVSRDEAMRCFDQLNANDMTTENAASLIATLHEMDKGTVAQVNTLLLGENNWPKSFTSLWQLLTWLRVGQSLNVGSTTLGNLLAMMQADPAAESSALLASVAQNLSAAISNRQ</sequence>
<keyword evidence="2" id="KW-0175">Coiled coil</keyword>
<dbReference type="InterPro" id="IPR018003">
    <property type="entry name" value="Insecticidal_toxin/plasmid_vir"/>
</dbReference>
<dbReference type="EMBL" id="PUWT01000066">
    <property type="protein sequence ID" value="PQQ23109.1"/>
    <property type="molecule type" value="Genomic_DNA"/>
</dbReference>